<dbReference type="EMBL" id="KM359505">
    <property type="protein sequence ID" value="AIR93399.1"/>
    <property type="molecule type" value="Genomic_DNA"/>
</dbReference>
<dbReference type="KEGG" id="vg:26640069"/>
<dbReference type="Proteomes" id="UP000207741">
    <property type="component" value="Segment"/>
</dbReference>
<sequence>MALNFLVTGVKMLAKKMSKKKMKEGAKKFVGGKEEKRAKVEKIMEKEGSYGAPKEKISPTKLLNMPEVPDVKPATGNKIDFKLLGDRLDNIVGMTDALGFLTKTQADQKKEEIKLLELKNAKEAKKKREAKLEKKDSLLGKASKGVKKATKGPLDFMQNFLVKMALGGLVVFLLANADKIRKLFKDIGENIEKFGKLLRVGIFGFKEGMKLANKGIKLLGKGAKKMLSPISKAFKAIGGAITGAFSKLGSKFVKILSKIPGVGFIKNLASGVVKTVSTAGKVVSNVASKASSITSTATKEAGKVSKMVTKFFGPKVAKAVSKAGKVFKVLKTGAKAIKIPVLGPIIVAVTSLLAGDPIGQVLFKSLGAALGGVIGGLLPLPVPGNPLAMLVGELLGEFIGNFFYEMFLGEGKGKSGKFLKDSFMKLVSGVGKGGKMFLDFVMSMLGKLGNFFKDGFKRFTEDFPTINIPEGGGVQTTLGKVANLLGLSKESKYMENGRLVKVPNLALLTPIGMPFLLPHLKNSFFPSGEKEQVPDSETSVSKTEETDETTSAVVTTEDNSETIAESTDVSGGSGGESTAKLGEKDTSSVASTTSSVSTQASYEEVASGTVILEAPKRGDFASGSGGDAQFQRAMMLHQDQKAMLNSYFKTQVTTNLYKI</sequence>
<feature type="coiled-coil region" evidence="1">
    <location>
        <begin position="106"/>
        <end position="141"/>
    </location>
</feature>
<keyword evidence="4" id="KW-1185">Reference proteome</keyword>
<feature type="region of interest" description="Disordered" evidence="2">
    <location>
        <begin position="527"/>
        <end position="604"/>
    </location>
</feature>
<feature type="compositionally biased region" description="Polar residues" evidence="2">
    <location>
        <begin position="549"/>
        <end position="570"/>
    </location>
</feature>
<name>A0A0K0KWB8_9CAUD</name>
<feature type="compositionally biased region" description="Low complexity" evidence="2">
    <location>
        <begin position="587"/>
        <end position="601"/>
    </location>
</feature>
<dbReference type="RefSeq" id="YP_009213525.1">
    <property type="nucleotide sequence ID" value="NC_028955.1"/>
</dbReference>
<evidence type="ECO:0000313" key="4">
    <source>
        <dbReference type="Proteomes" id="UP000207741"/>
    </source>
</evidence>
<evidence type="ECO:0000256" key="1">
    <source>
        <dbReference type="SAM" id="Coils"/>
    </source>
</evidence>
<dbReference type="GeneID" id="26640069"/>
<organism evidence="3 4">
    <name type="scientific">Prochlorococcus phage P-TIM68</name>
    <dbReference type="NCBI Taxonomy" id="1542477"/>
    <lineage>
        <taxon>Viruses</taxon>
        <taxon>Duplodnaviria</taxon>
        <taxon>Heunggongvirae</taxon>
        <taxon>Uroviricota</taxon>
        <taxon>Caudoviricetes</taxon>
        <taxon>Pantevenvirales</taxon>
        <taxon>Kyanoviridae</taxon>
        <taxon>Haifavirus</taxon>
        <taxon>Haifavirus tim68</taxon>
    </lineage>
</organism>
<keyword evidence="1" id="KW-0175">Coiled coil</keyword>
<proteinExistence type="predicted"/>
<reference evidence="4" key="1">
    <citation type="submission" date="2014-08" db="EMBL/GenBank/DDBJ databases">
        <authorList>
            <person name="Edwards T."/>
        </authorList>
    </citation>
    <scope>NUCLEOTIDE SEQUENCE [LARGE SCALE GENOMIC DNA]</scope>
</reference>
<protein>
    <submittedName>
        <fullName evidence="3">Uncharacterized protein</fullName>
    </submittedName>
</protein>
<evidence type="ECO:0000313" key="3">
    <source>
        <dbReference type="EMBL" id="AIR93399.1"/>
    </source>
</evidence>
<accession>A0A0K0KWB8</accession>
<evidence type="ECO:0000256" key="2">
    <source>
        <dbReference type="SAM" id="MobiDB-lite"/>
    </source>
</evidence>